<name>A0A916W282_9BACI</name>
<sequence>MFNNEEEKLKKYSESLDKAPISELELDAAIMKGFLNAKEEKKVKRSGLKWGLSVAFVAIILLTFITSIRVSPAFASYVSTIPGMEKIVEMISDNKGMMTAIENEYYQEIGASMEKNGLQITIDGAIADEQGIVLFYSWDWEKKTNPNVDKVELQKASGEELDNVSSFYATYYGDSESTNQGMMEFYFQTPYDTNDFLLNFEVSGEEYNIPFSLNELVKTKKVYDVHETVQVEGQKIDVTTVEVYPTRVLVHLEVDSDNTMLLLDFEDIRLVDETGETWGGIANGFTASGGHTDKERIIYLQSNYFHEPEQLYLVFNRIQAIDKEEAYLVIDTEKEVILEQPKGNRLRNLEIDSGTLSLDIHAEREFNGHIYGEVKDADGNILDSNSSFSRTTDEELVNKMGISFEKNLEKYKSPITIELVYYPNWIEGEAKIKLK</sequence>
<protein>
    <recommendedName>
        <fullName evidence="6">DUF4179 domain-containing protein</fullName>
    </recommendedName>
</protein>
<keyword evidence="1" id="KW-1133">Transmembrane helix</keyword>
<dbReference type="InterPro" id="IPR025436">
    <property type="entry name" value="DUF4179"/>
</dbReference>
<comment type="caution">
    <text evidence="4">The sequence shown here is derived from an EMBL/GenBank/DDBJ whole genome shotgun (WGS) entry which is preliminary data.</text>
</comment>
<dbReference type="Proteomes" id="UP000613512">
    <property type="component" value="Unassembled WGS sequence"/>
</dbReference>
<proteinExistence type="predicted"/>
<dbReference type="Pfam" id="PF18705">
    <property type="entry name" value="DUF5643"/>
    <property type="match status" value="1"/>
</dbReference>
<accession>A0A916W282</accession>
<keyword evidence="1" id="KW-0812">Transmembrane</keyword>
<dbReference type="RefSeq" id="WP_188382677.1">
    <property type="nucleotide sequence ID" value="NZ_BMEY01000001.1"/>
</dbReference>
<feature type="transmembrane region" description="Helical" evidence="1">
    <location>
        <begin position="50"/>
        <end position="70"/>
    </location>
</feature>
<evidence type="ECO:0000259" key="2">
    <source>
        <dbReference type="Pfam" id="PF13786"/>
    </source>
</evidence>
<evidence type="ECO:0000313" key="4">
    <source>
        <dbReference type="EMBL" id="GGA60409.1"/>
    </source>
</evidence>
<evidence type="ECO:0000259" key="3">
    <source>
        <dbReference type="Pfam" id="PF18705"/>
    </source>
</evidence>
<dbReference type="AlphaFoldDB" id="A0A916W282"/>
<dbReference type="InterPro" id="IPR040680">
    <property type="entry name" value="DUF5643"/>
</dbReference>
<keyword evidence="5" id="KW-1185">Reference proteome</keyword>
<dbReference type="Gene3D" id="2.60.40.1630">
    <property type="entry name" value="bacillus anthracis domain"/>
    <property type="match status" value="1"/>
</dbReference>
<reference evidence="4" key="1">
    <citation type="journal article" date="2014" name="Int. J. Syst. Evol. Microbiol.">
        <title>Complete genome sequence of Corynebacterium casei LMG S-19264T (=DSM 44701T), isolated from a smear-ripened cheese.</title>
        <authorList>
            <consortium name="US DOE Joint Genome Institute (JGI-PGF)"/>
            <person name="Walter F."/>
            <person name="Albersmeier A."/>
            <person name="Kalinowski J."/>
            <person name="Ruckert C."/>
        </authorList>
    </citation>
    <scope>NUCLEOTIDE SEQUENCE</scope>
    <source>
        <strain evidence="4">CGMCC 1.12408</strain>
    </source>
</reference>
<evidence type="ECO:0008006" key="6">
    <source>
        <dbReference type="Google" id="ProtNLM"/>
    </source>
</evidence>
<keyword evidence="1" id="KW-0472">Membrane</keyword>
<organism evidence="4 5">
    <name type="scientific">Ornithinibacillus halotolerans</name>
    <dbReference type="NCBI Taxonomy" id="1274357"/>
    <lineage>
        <taxon>Bacteria</taxon>
        <taxon>Bacillati</taxon>
        <taxon>Bacillota</taxon>
        <taxon>Bacilli</taxon>
        <taxon>Bacillales</taxon>
        <taxon>Bacillaceae</taxon>
        <taxon>Ornithinibacillus</taxon>
    </lineage>
</organism>
<evidence type="ECO:0000256" key="1">
    <source>
        <dbReference type="SAM" id="Phobius"/>
    </source>
</evidence>
<dbReference type="EMBL" id="BMEY01000001">
    <property type="protein sequence ID" value="GGA60409.1"/>
    <property type="molecule type" value="Genomic_DNA"/>
</dbReference>
<reference evidence="4" key="2">
    <citation type="submission" date="2020-09" db="EMBL/GenBank/DDBJ databases">
        <authorList>
            <person name="Sun Q."/>
            <person name="Zhou Y."/>
        </authorList>
    </citation>
    <scope>NUCLEOTIDE SEQUENCE</scope>
    <source>
        <strain evidence="4">CGMCC 1.12408</strain>
    </source>
</reference>
<dbReference type="Pfam" id="PF13786">
    <property type="entry name" value="DUF4179"/>
    <property type="match status" value="1"/>
</dbReference>
<feature type="domain" description="DUF4179" evidence="2">
    <location>
        <begin position="51"/>
        <end position="137"/>
    </location>
</feature>
<evidence type="ECO:0000313" key="5">
    <source>
        <dbReference type="Proteomes" id="UP000613512"/>
    </source>
</evidence>
<feature type="domain" description="DUF5643" evidence="3">
    <location>
        <begin position="220"/>
        <end position="332"/>
    </location>
</feature>
<gene>
    <name evidence="4" type="ORF">GCM10008025_00540</name>
</gene>